<dbReference type="SFLD" id="SFLDG01150">
    <property type="entry name" value="Main.1:_Beta-like"/>
    <property type="match status" value="1"/>
</dbReference>
<dbReference type="InterPro" id="IPR010987">
    <property type="entry name" value="Glutathione-S-Trfase_C-like"/>
</dbReference>
<dbReference type="InterPro" id="IPR040079">
    <property type="entry name" value="Glutathione_S-Trfase"/>
</dbReference>
<comment type="similarity">
    <text evidence="1">Belongs to the GST superfamily.</text>
</comment>
<feature type="domain" description="GST N-terminal" evidence="2">
    <location>
        <begin position="1"/>
        <end position="81"/>
    </location>
</feature>
<dbReference type="CDD" id="cd03188">
    <property type="entry name" value="GST_C_Beta"/>
    <property type="match status" value="1"/>
</dbReference>
<dbReference type="SFLD" id="SFLDS00019">
    <property type="entry name" value="Glutathione_Transferase_(cytos"/>
    <property type="match status" value="1"/>
</dbReference>
<comment type="caution">
    <text evidence="4">The sequence shown here is derived from an EMBL/GenBank/DDBJ whole genome shotgun (WGS) entry which is preliminary data.</text>
</comment>
<feature type="domain" description="GST C-terminal" evidence="3">
    <location>
        <begin position="87"/>
        <end position="202"/>
    </location>
</feature>
<dbReference type="Pfam" id="PF02798">
    <property type="entry name" value="GST_N"/>
    <property type="match status" value="1"/>
</dbReference>
<evidence type="ECO:0000256" key="1">
    <source>
        <dbReference type="RuleBase" id="RU003494"/>
    </source>
</evidence>
<dbReference type="PROSITE" id="PS50405">
    <property type="entry name" value="GST_CTER"/>
    <property type="match status" value="1"/>
</dbReference>
<dbReference type="CDD" id="cd03057">
    <property type="entry name" value="GST_N_Beta"/>
    <property type="match status" value="1"/>
</dbReference>
<dbReference type="Gene3D" id="3.40.30.10">
    <property type="entry name" value="Glutaredoxin"/>
    <property type="match status" value="1"/>
</dbReference>
<dbReference type="InterPro" id="IPR004045">
    <property type="entry name" value="Glutathione_S-Trfase_N"/>
</dbReference>
<dbReference type="SFLD" id="SFLDG00358">
    <property type="entry name" value="Main_(cytGST)"/>
    <property type="match status" value="1"/>
</dbReference>
<dbReference type="InterPro" id="IPR004046">
    <property type="entry name" value="GST_C"/>
</dbReference>
<dbReference type="PANTHER" id="PTHR44051">
    <property type="entry name" value="GLUTATHIONE S-TRANSFERASE-RELATED"/>
    <property type="match status" value="1"/>
</dbReference>
<protein>
    <submittedName>
        <fullName evidence="4">Glutathione transferase GstA</fullName>
    </submittedName>
</protein>
<dbReference type="SUPFAM" id="SSF52833">
    <property type="entry name" value="Thioredoxin-like"/>
    <property type="match status" value="1"/>
</dbReference>
<organism evidence="4 5">
    <name type="scientific">Thalassospira lohafexi</name>
    <dbReference type="NCBI Taxonomy" id="744227"/>
    <lineage>
        <taxon>Bacteria</taxon>
        <taxon>Pseudomonadati</taxon>
        <taxon>Pseudomonadota</taxon>
        <taxon>Alphaproteobacteria</taxon>
        <taxon>Rhodospirillales</taxon>
        <taxon>Thalassospiraceae</taxon>
        <taxon>Thalassospira</taxon>
    </lineage>
</organism>
<dbReference type="GO" id="GO:0016740">
    <property type="term" value="F:transferase activity"/>
    <property type="evidence" value="ECO:0007669"/>
    <property type="project" value="UniProtKB-KW"/>
</dbReference>
<gene>
    <name evidence="4" type="ORF">COO92_16400</name>
</gene>
<dbReference type="InterPro" id="IPR036249">
    <property type="entry name" value="Thioredoxin-like_sf"/>
</dbReference>
<proteinExistence type="inferred from homology"/>
<dbReference type="AlphaFoldDB" id="A0A2N3L4A4"/>
<accession>A0A2N3L4A4</accession>
<dbReference type="Gene3D" id="1.20.1050.10">
    <property type="match status" value="1"/>
</dbReference>
<dbReference type="Proteomes" id="UP000233332">
    <property type="component" value="Unassembled WGS sequence"/>
</dbReference>
<reference evidence="4 5" key="1">
    <citation type="submission" date="2017-09" db="EMBL/GenBank/DDBJ databases">
        <title>Biodiversity and function of Thalassospira species in the particle-attached aromatic-hydrocarbon-degrading consortia from the surface seawater of the China South Sea.</title>
        <authorList>
            <person name="Dong C."/>
            <person name="Lai Q."/>
            <person name="Shao Z."/>
        </authorList>
    </citation>
    <scope>NUCLEOTIDE SEQUENCE [LARGE SCALE GENOMIC DNA]</scope>
    <source>
        <strain evidence="4 5">139Z-12</strain>
    </source>
</reference>
<dbReference type="PROSITE" id="PS50404">
    <property type="entry name" value="GST_NTER"/>
    <property type="match status" value="1"/>
</dbReference>
<keyword evidence="5" id="KW-1185">Reference proteome</keyword>
<dbReference type="RefSeq" id="WP_101303840.1">
    <property type="nucleotide sequence ID" value="NZ_NXGX01000006.1"/>
</dbReference>
<evidence type="ECO:0000313" key="5">
    <source>
        <dbReference type="Proteomes" id="UP000233332"/>
    </source>
</evidence>
<evidence type="ECO:0000259" key="2">
    <source>
        <dbReference type="PROSITE" id="PS50404"/>
    </source>
</evidence>
<name>A0A2N3L4A4_9PROT</name>
<dbReference type="InterPro" id="IPR036282">
    <property type="entry name" value="Glutathione-S-Trfase_C_sf"/>
</dbReference>
<dbReference type="PANTHER" id="PTHR44051:SF8">
    <property type="entry name" value="GLUTATHIONE S-TRANSFERASE GSTA"/>
    <property type="match status" value="1"/>
</dbReference>
<sequence length="202" mass="22228">MKLYYMPGACSLASHIMLHEVGARFDIERVDTQAGRTESGQTYRDICPNGYVPALEIETGDYLSEGVAILQYIADTHPDRAFSPKPGSVARARLQQFLNFAAAELHKSWGPLFTDGSSEADKSAAKGKVATKFDHLESVLADGRDYLVANQFSVADAYTFVLVNWANVKDIDLDNWPRLAKFVKRVEARPATLAAMKAEGLV</sequence>
<dbReference type="EMBL" id="NXGX01000006">
    <property type="protein sequence ID" value="PKR57520.1"/>
    <property type="molecule type" value="Genomic_DNA"/>
</dbReference>
<dbReference type="NCBIfam" id="NF007831">
    <property type="entry name" value="PRK10542.1"/>
    <property type="match status" value="1"/>
</dbReference>
<keyword evidence="4" id="KW-0808">Transferase</keyword>
<dbReference type="SUPFAM" id="SSF47616">
    <property type="entry name" value="GST C-terminal domain-like"/>
    <property type="match status" value="1"/>
</dbReference>
<evidence type="ECO:0000313" key="4">
    <source>
        <dbReference type="EMBL" id="PKR57520.1"/>
    </source>
</evidence>
<dbReference type="Pfam" id="PF00043">
    <property type="entry name" value="GST_C"/>
    <property type="match status" value="1"/>
</dbReference>
<evidence type="ECO:0000259" key="3">
    <source>
        <dbReference type="PROSITE" id="PS50405"/>
    </source>
</evidence>